<organism evidence="2 3">
    <name type="scientific">Hortaea werneckii</name>
    <name type="common">Black yeast</name>
    <name type="synonym">Cladosporium werneckii</name>
    <dbReference type="NCBI Taxonomy" id="91943"/>
    <lineage>
        <taxon>Eukaryota</taxon>
        <taxon>Fungi</taxon>
        <taxon>Dikarya</taxon>
        <taxon>Ascomycota</taxon>
        <taxon>Pezizomycotina</taxon>
        <taxon>Dothideomycetes</taxon>
        <taxon>Dothideomycetidae</taxon>
        <taxon>Mycosphaerellales</taxon>
        <taxon>Teratosphaeriaceae</taxon>
        <taxon>Hortaea</taxon>
    </lineage>
</organism>
<name>A0A3M6YF10_HORWE</name>
<reference evidence="2 3" key="1">
    <citation type="journal article" date="2018" name="BMC Genomics">
        <title>Genomic evidence for intraspecific hybridization in a clonal and extremely halotolerant yeast.</title>
        <authorList>
            <person name="Gostincar C."/>
            <person name="Stajich J.E."/>
            <person name="Zupancic J."/>
            <person name="Zalar P."/>
            <person name="Gunde-Cimerman N."/>
        </authorList>
    </citation>
    <scope>NUCLEOTIDE SEQUENCE [LARGE SCALE GENOMIC DNA]</scope>
    <source>
        <strain evidence="2 3">EXF-6654</strain>
    </source>
</reference>
<evidence type="ECO:0000313" key="2">
    <source>
        <dbReference type="EMBL" id="RMY01462.1"/>
    </source>
</evidence>
<gene>
    <name evidence="2" type="ORF">D0868_08473</name>
</gene>
<dbReference type="PANTHER" id="PTHR40620:SF1">
    <property type="entry name" value="RESISTANCE PROTEIN CRD2, PUTATIVE (AFU_ORTHOLOGUE AFUA_4G04318)-RELATED"/>
    <property type="match status" value="1"/>
</dbReference>
<protein>
    <recommendedName>
        <fullName evidence="1">DUF7871 domain-containing protein</fullName>
    </recommendedName>
</protein>
<dbReference type="Pfam" id="PF25277">
    <property type="entry name" value="DUF7871"/>
    <property type="match status" value="1"/>
</dbReference>
<accession>A0A3M6YF10</accession>
<evidence type="ECO:0000259" key="1">
    <source>
        <dbReference type="Pfam" id="PF25277"/>
    </source>
</evidence>
<dbReference type="Proteomes" id="UP000282582">
    <property type="component" value="Unassembled WGS sequence"/>
</dbReference>
<dbReference type="PANTHER" id="PTHR40620">
    <property type="entry name" value="RESISTANCE PROTEIN CRD2, PUTATIVE (AFU_ORTHOLOGUE AFUA_4G04318)-RELATED"/>
    <property type="match status" value="1"/>
</dbReference>
<sequence>MASTTAAVPVSCCGREGGCACAKEATCSCGKQPALHCNCEKAQAENKTAGARCSCQQRPAGSCTCSRSSTENTKPTGATCACGQRASGTFLFLSLEPFQQLGTNEIPPDSCTCGGTQVGQASELETDFTTKASGA</sequence>
<dbReference type="VEuPathDB" id="FungiDB:BTJ68_15381"/>
<dbReference type="InterPro" id="IPR057193">
    <property type="entry name" value="DUF7871"/>
</dbReference>
<dbReference type="EMBL" id="QWIK01000756">
    <property type="protein sequence ID" value="RMY01462.1"/>
    <property type="molecule type" value="Genomic_DNA"/>
</dbReference>
<dbReference type="AlphaFoldDB" id="A0A3M6YF10"/>
<evidence type="ECO:0000313" key="3">
    <source>
        <dbReference type="Proteomes" id="UP000282582"/>
    </source>
</evidence>
<feature type="domain" description="DUF7871" evidence="1">
    <location>
        <begin position="8"/>
        <end position="87"/>
    </location>
</feature>
<proteinExistence type="predicted"/>
<comment type="caution">
    <text evidence="2">The sequence shown here is derived from an EMBL/GenBank/DDBJ whole genome shotgun (WGS) entry which is preliminary data.</text>
</comment>